<dbReference type="PANTHER" id="PTHR19879">
    <property type="entry name" value="TRANSCRIPTION INITIATION FACTOR TFIID"/>
    <property type="match status" value="1"/>
</dbReference>
<organism evidence="4 5">
    <name type="scientific">Nonomuraea zeae</name>
    <dbReference type="NCBI Taxonomy" id="1642303"/>
    <lineage>
        <taxon>Bacteria</taxon>
        <taxon>Bacillati</taxon>
        <taxon>Actinomycetota</taxon>
        <taxon>Actinomycetes</taxon>
        <taxon>Streptosporangiales</taxon>
        <taxon>Streptosporangiaceae</taxon>
        <taxon>Nonomuraea</taxon>
    </lineage>
</organism>
<dbReference type="PROSITE" id="PS00678">
    <property type="entry name" value="WD_REPEATS_1"/>
    <property type="match status" value="2"/>
</dbReference>
<dbReference type="PRINTS" id="PR00320">
    <property type="entry name" value="GPROTEINBRPT"/>
</dbReference>
<dbReference type="EMBL" id="VCKX01000417">
    <property type="protein sequence ID" value="TMR13946.1"/>
    <property type="molecule type" value="Genomic_DNA"/>
</dbReference>
<dbReference type="Pfam" id="PF07676">
    <property type="entry name" value="PD40"/>
    <property type="match status" value="1"/>
</dbReference>
<gene>
    <name evidence="4" type="ORF">ETD85_57210</name>
</gene>
<name>A0A5S4FAA3_9ACTN</name>
<dbReference type="PROSITE" id="PS50082">
    <property type="entry name" value="WD_REPEATS_2"/>
    <property type="match status" value="4"/>
</dbReference>
<dbReference type="Pfam" id="PF00400">
    <property type="entry name" value="WD40"/>
    <property type="match status" value="4"/>
</dbReference>
<feature type="repeat" description="WD" evidence="3">
    <location>
        <begin position="271"/>
        <end position="305"/>
    </location>
</feature>
<keyword evidence="5" id="KW-1185">Reference proteome</keyword>
<dbReference type="OrthoDB" id="4336591at2"/>
<feature type="repeat" description="WD" evidence="3">
    <location>
        <begin position="353"/>
        <end position="394"/>
    </location>
</feature>
<dbReference type="Gene3D" id="2.130.10.10">
    <property type="entry name" value="YVTN repeat-like/Quinoprotein amine dehydrogenase"/>
    <property type="match status" value="2"/>
</dbReference>
<accession>A0A5S4FAA3</accession>
<sequence>MAAVDRRAVPAGTVVTGLGGGPGALAISPDGRSLAYSGNDGGTWLCRLDGGRRCGTPRRFARPDEVVRGLAFSPDGTALATGGSDRTVRLWDVATRAEVAAFRQPGDVAGLAFASDGQSLAAGSSTGGFHQWHRPVHDRDPTAGLVLSPDRSLLATTGARGGRLWDVRDPWRRLLLSRWAAPPASRLLMSGDTRRLATLQPGSAVTVWDIADRGRPVLHARLPRRGLAGAALSPDGATLATGDKTGELVLWDIAQPGTPRRLTGRNGFRDVEAVDFSPDGRLLASGDADGGVWLWDVREHTLKEVAHHEEHDAAVAVVRFGPKGDALLSAGHDGTARVWALAGPRRAARPAILPGHDQAVWHADFSPDGRTLAITDAGRTTRLWDLRGNRPIAELTHADLRTVLYAADNRTLISASGHDVRLWDTHPGAVAARICQAAGALITRAEWRRYFDDLPYRPPCR</sequence>
<dbReference type="InterPro" id="IPR015943">
    <property type="entry name" value="WD40/YVTN_repeat-like_dom_sf"/>
</dbReference>
<keyword evidence="1 3" id="KW-0853">WD repeat</keyword>
<evidence type="ECO:0000313" key="4">
    <source>
        <dbReference type="EMBL" id="TMR13946.1"/>
    </source>
</evidence>
<dbReference type="InterPro" id="IPR019775">
    <property type="entry name" value="WD40_repeat_CS"/>
</dbReference>
<dbReference type="InterPro" id="IPR011659">
    <property type="entry name" value="WD40"/>
</dbReference>
<dbReference type="Proteomes" id="UP000306628">
    <property type="component" value="Unassembled WGS sequence"/>
</dbReference>
<evidence type="ECO:0000256" key="3">
    <source>
        <dbReference type="PROSITE-ProRule" id="PRU00221"/>
    </source>
</evidence>
<feature type="repeat" description="WD" evidence="3">
    <location>
        <begin position="308"/>
        <end position="349"/>
    </location>
</feature>
<protein>
    <submittedName>
        <fullName evidence="4">WD40 repeat domain-containing protein</fullName>
    </submittedName>
</protein>
<dbReference type="SUPFAM" id="SSF50998">
    <property type="entry name" value="Quinoprotein alcohol dehydrogenase-like"/>
    <property type="match status" value="1"/>
</dbReference>
<dbReference type="SMART" id="SM00320">
    <property type="entry name" value="WD40"/>
    <property type="match status" value="7"/>
</dbReference>
<dbReference type="PROSITE" id="PS50294">
    <property type="entry name" value="WD_REPEATS_REGION"/>
    <property type="match status" value="4"/>
</dbReference>
<dbReference type="SUPFAM" id="SSF63829">
    <property type="entry name" value="Calcium-dependent phosphotriesterase"/>
    <property type="match status" value="1"/>
</dbReference>
<dbReference type="InterPro" id="IPR011047">
    <property type="entry name" value="Quinoprotein_ADH-like_sf"/>
</dbReference>
<evidence type="ECO:0000256" key="2">
    <source>
        <dbReference type="ARBA" id="ARBA00022737"/>
    </source>
</evidence>
<evidence type="ECO:0000313" key="5">
    <source>
        <dbReference type="Proteomes" id="UP000306628"/>
    </source>
</evidence>
<evidence type="ECO:0000256" key="1">
    <source>
        <dbReference type="ARBA" id="ARBA00022574"/>
    </source>
</evidence>
<reference evidence="4 5" key="1">
    <citation type="submission" date="2019-05" db="EMBL/GenBank/DDBJ databases">
        <title>Draft genome sequence of Nonomuraea zeae DSM 100528.</title>
        <authorList>
            <person name="Saricaoglu S."/>
            <person name="Isik K."/>
        </authorList>
    </citation>
    <scope>NUCLEOTIDE SEQUENCE [LARGE SCALE GENOMIC DNA]</scope>
    <source>
        <strain evidence="4 5">DSM 100528</strain>
    </source>
</reference>
<keyword evidence="2" id="KW-0677">Repeat</keyword>
<feature type="repeat" description="WD" evidence="3">
    <location>
        <begin position="60"/>
        <end position="101"/>
    </location>
</feature>
<proteinExistence type="predicted"/>
<dbReference type="AlphaFoldDB" id="A0A5S4FAA3"/>
<comment type="caution">
    <text evidence="4">The sequence shown here is derived from an EMBL/GenBank/DDBJ whole genome shotgun (WGS) entry which is preliminary data.</text>
</comment>
<dbReference type="PANTHER" id="PTHR19879:SF9">
    <property type="entry name" value="TRANSCRIPTION INITIATION FACTOR TFIID SUBUNIT 5"/>
    <property type="match status" value="1"/>
</dbReference>
<dbReference type="InterPro" id="IPR020472">
    <property type="entry name" value="WD40_PAC1"/>
</dbReference>
<dbReference type="InterPro" id="IPR001680">
    <property type="entry name" value="WD40_rpt"/>
</dbReference>